<dbReference type="PANTHER" id="PTHR30061:SF50">
    <property type="entry name" value="MALTOSE_MALTODEXTRIN-BINDING PERIPLASMIC PROTEIN"/>
    <property type="match status" value="1"/>
</dbReference>
<dbReference type="InterPro" id="IPR006059">
    <property type="entry name" value="SBP"/>
</dbReference>
<keyword evidence="2" id="KW-0813">Transport</keyword>
<dbReference type="SUPFAM" id="SSF53850">
    <property type="entry name" value="Periplasmic binding protein-like II"/>
    <property type="match status" value="1"/>
</dbReference>
<dbReference type="PROSITE" id="PS51257">
    <property type="entry name" value="PROKAR_LIPOPROTEIN"/>
    <property type="match status" value="1"/>
</dbReference>
<feature type="chain" id="PRO_5020291792" evidence="4">
    <location>
        <begin position="19"/>
        <end position="459"/>
    </location>
</feature>
<proteinExistence type="inferred from homology"/>
<dbReference type="RefSeq" id="WP_129892508.1">
    <property type="nucleotide sequence ID" value="NZ_CP035758.1"/>
</dbReference>
<dbReference type="Pfam" id="PF01547">
    <property type="entry name" value="SBP_bac_1"/>
    <property type="match status" value="1"/>
</dbReference>
<evidence type="ECO:0000313" key="5">
    <source>
        <dbReference type="EMBL" id="QBD81447.1"/>
    </source>
</evidence>
<dbReference type="OrthoDB" id="362670at2"/>
<organism evidence="5 6">
    <name type="scientific">Ktedonosporobacter rubrisoli</name>
    <dbReference type="NCBI Taxonomy" id="2509675"/>
    <lineage>
        <taxon>Bacteria</taxon>
        <taxon>Bacillati</taxon>
        <taxon>Chloroflexota</taxon>
        <taxon>Ktedonobacteria</taxon>
        <taxon>Ktedonobacterales</taxon>
        <taxon>Ktedonosporobacteraceae</taxon>
        <taxon>Ktedonosporobacter</taxon>
    </lineage>
</organism>
<feature type="signal peptide" evidence="4">
    <location>
        <begin position="1"/>
        <end position="18"/>
    </location>
</feature>
<gene>
    <name evidence="5" type="ORF">EPA93_37940</name>
</gene>
<sequence length="459" mass="48722">MKRVFLPLLIIFTVLLTACGGSSGNGSTGAASNGGAGGQQGLTGGNSYIACPNNASSSAAAPESGPVSLTVTGWSSSPAEDALVQQNLNKFQQSHPNIQIKWTPINGSGDAYTTKMRANIASGSVADVFYLSTDMAPEYTTAGKLLNLSPYMAKDNIKAADYYPSLITPFSCKSGQVYGLPKDWGTLGVFYNKKMLQDAGLSVPSANWTWDDLRAYAKKLTKPGNAATSVYGLTLDAKSSQRWMAFLFANGGTVLNTDGTQAAFNSQAGVDSLNYYVGFRKDGSCVQPTDVSAGWAGDAFGKQRAALAIEGPWLIPYMSQNFSSVQYGIAPLPVSPKNKRADLIFTNAWAAYAGTRHPEAAWELIKYMTGQEVQGSQLHAGFALPSLKSLANDAYFTQNPGFKVLFDAATYGYADNFGPHTGIIHTKLDEAVEKTMLGKADAQTALSEAANQVNTELES</sequence>
<keyword evidence="3 4" id="KW-0732">Signal</keyword>
<dbReference type="Proteomes" id="UP000290365">
    <property type="component" value="Chromosome"/>
</dbReference>
<dbReference type="Gene3D" id="3.40.190.10">
    <property type="entry name" value="Periplasmic binding protein-like II"/>
    <property type="match status" value="1"/>
</dbReference>
<evidence type="ECO:0000256" key="4">
    <source>
        <dbReference type="SAM" id="SignalP"/>
    </source>
</evidence>
<evidence type="ECO:0000256" key="3">
    <source>
        <dbReference type="ARBA" id="ARBA00022729"/>
    </source>
</evidence>
<evidence type="ECO:0000313" key="6">
    <source>
        <dbReference type="Proteomes" id="UP000290365"/>
    </source>
</evidence>
<name>A0A4P6K013_KTERU</name>
<protein>
    <submittedName>
        <fullName evidence="5">ABC transporter substrate-binding protein</fullName>
    </submittedName>
</protein>
<accession>A0A4P6K013</accession>
<evidence type="ECO:0000256" key="2">
    <source>
        <dbReference type="ARBA" id="ARBA00022448"/>
    </source>
</evidence>
<dbReference type="EMBL" id="CP035758">
    <property type="protein sequence ID" value="QBD81447.1"/>
    <property type="molecule type" value="Genomic_DNA"/>
</dbReference>
<dbReference type="PANTHER" id="PTHR30061">
    <property type="entry name" value="MALTOSE-BINDING PERIPLASMIC PROTEIN"/>
    <property type="match status" value="1"/>
</dbReference>
<dbReference type="AlphaFoldDB" id="A0A4P6K013"/>
<dbReference type="GO" id="GO:1901982">
    <property type="term" value="F:maltose binding"/>
    <property type="evidence" value="ECO:0007669"/>
    <property type="project" value="TreeGrafter"/>
</dbReference>
<dbReference type="GO" id="GO:0015768">
    <property type="term" value="P:maltose transport"/>
    <property type="evidence" value="ECO:0007669"/>
    <property type="project" value="TreeGrafter"/>
</dbReference>
<evidence type="ECO:0000256" key="1">
    <source>
        <dbReference type="ARBA" id="ARBA00008520"/>
    </source>
</evidence>
<dbReference type="KEGG" id="kbs:EPA93_37940"/>
<dbReference type="GO" id="GO:0055052">
    <property type="term" value="C:ATP-binding cassette (ABC) transporter complex, substrate-binding subunit-containing"/>
    <property type="evidence" value="ECO:0007669"/>
    <property type="project" value="TreeGrafter"/>
</dbReference>
<comment type="similarity">
    <text evidence="1">Belongs to the bacterial solute-binding protein 1 family.</text>
</comment>
<dbReference type="GO" id="GO:0042956">
    <property type="term" value="P:maltodextrin transmembrane transport"/>
    <property type="evidence" value="ECO:0007669"/>
    <property type="project" value="TreeGrafter"/>
</dbReference>
<keyword evidence="6" id="KW-1185">Reference proteome</keyword>
<dbReference type="CDD" id="cd14748">
    <property type="entry name" value="PBP2_UgpB"/>
    <property type="match status" value="1"/>
</dbReference>
<reference evidence="5 6" key="1">
    <citation type="submission" date="2019-01" db="EMBL/GenBank/DDBJ databases">
        <title>Ktedonosporobacter rubrisoli SCAWS-G2.</title>
        <authorList>
            <person name="Huang Y."/>
            <person name="Yan B."/>
        </authorList>
    </citation>
    <scope>NUCLEOTIDE SEQUENCE [LARGE SCALE GENOMIC DNA]</scope>
    <source>
        <strain evidence="5 6">SCAWS-G2</strain>
    </source>
</reference>